<dbReference type="InterPro" id="IPR018201">
    <property type="entry name" value="Ketoacyl_synth_AS"/>
</dbReference>
<dbReference type="CDD" id="cd00833">
    <property type="entry name" value="PKS"/>
    <property type="match status" value="1"/>
</dbReference>
<dbReference type="SMART" id="SM00825">
    <property type="entry name" value="PKS_KS"/>
    <property type="match status" value="1"/>
</dbReference>
<dbReference type="SUPFAM" id="SSF53901">
    <property type="entry name" value="Thiolase-like"/>
    <property type="match status" value="1"/>
</dbReference>
<keyword evidence="4" id="KW-1185">Reference proteome</keyword>
<dbReference type="RefSeq" id="XP_014475316.1">
    <property type="nucleotide sequence ID" value="XM_014619830.1"/>
</dbReference>
<comment type="similarity">
    <text evidence="2">Belongs to the thiolase-like superfamily. Beta-ketoacyl-ACP synthases family.</text>
</comment>
<evidence type="ECO:0000313" key="4">
    <source>
        <dbReference type="Proteomes" id="UP000515204"/>
    </source>
</evidence>
<dbReference type="InterPro" id="IPR016039">
    <property type="entry name" value="Thiolase-like"/>
</dbReference>
<dbReference type="Pfam" id="PF00109">
    <property type="entry name" value="ketoacyl-synt"/>
    <property type="match status" value="1"/>
</dbReference>
<proteinExistence type="inferred from homology"/>
<dbReference type="PROSITE" id="PS00606">
    <property type="entry name" value="KS3_1"/>
    <property type="match status" value="1"/>
</dbReference>
<dbReference type="Proteomes" id="UP000515204">
    <property type="component" value="Unplaced"/>
</dbReference>
<dbReference type="PANTHER" id="PTHR43775:SF23">
    <property type="entry name" value="FATTY ACID SYNTHASE 3"/>
    <property type="match status" value="1"/>
</dbReference>
<dbReference type="KEGG" id="dqu:106744792"/>
<evidence type="ECO:0000259" key="3">
    <source>
        <dbReference type="PROSITE" id="PS52004"/>
    </source>
</evidence>
<reference evidence="5" key="1">
    <citation type="submission" date="2025-08" db="UniProtKB">
        <authorList>
            <consortium name="RefSeq"/>
        </authorList>
    </citation>
    <scope>IDENTIFICATION</scope>
</reference>
<organism evidence="4 5">
    <name type="scientific">Dinoponera quadriceps</name>
    <name type="common">South American ant</name>
    <dbReference type="NCBI Taxonomy" id="609295"/>
    <lineage>
        <taxon>Eukaryota</taxon>
        <taxon>Metazoa</taxon>
        <taxon>Ecdysozoa</taxon>
        <taxon>Arthropoda</taxon>
        <taxon>Hexapoda</taxon>
        <taxon>Insecta</taxon>
        <taxon>Pterygota</taxon>
        <taxon>Neoptera</taxon>
        <taxon>Endopterygota</taxon>
        <taxon>Hymenoptera</taxon>
        <taxon>Apocrita</taxon>
        <taxon>Aculeata</taxon>
        <taxon>Formicoidea</taxon>
        <taxon>Formicidae</taxon>
        <taxon>Ponerinae</taxon>
        <taxon>Ponerini</taxon>
        <taxon>Dinoponera</taxon>
    </lineage>
</organism>
<dbReference type="Pfam" id="PF02801">
    <property type="entry name" value="Ketoacyl-synt_C"/>
    <property type="match status" value="1"/>
</dbReference>
<dbReference type="OrthoDB" id="329835at2759"/>
<dbReference type="InterPro" id="IPR020841">
    <property type="entry name" value="PKS_Beta-ketoAc_synthase_dom"/>
</dbReference>
<dbReference type="GO" id="GO:0004315">
    <property type="term" value="F:3-oxoacyl-[acyl-carrier-protein] synthase activity"/>
    <property type="evidence" value="ECO:0007669"/>
    <property type="project" value="InterPro"/>
</dbReference>
<name>A0A6P3XA78_DINQU</name>
<dbReference type="InterPro" id="IPR014031">
    <property type="entry name" value="Ketoacyl_synth_C"/>
</dbReference>
<dbReference type="InterPro" id="IPR014030">
    <property type="entry name" value="Ketoacyl_synth_N"/>
</dbReference>
<dbReference type="GeneID" id="106744792"/>
<dbReference type="GO" id="GO:0006633">
    <property type="term" value="P:fatty acid biosynthetic process"/>
    <property type="evidence" value="ECO:0007669"/>
    <property type="project" value="InterPro"/>
</dbReference>
<dbReference type="PANTHER" id="PTHR43775">
    <property type="entry name" value="FATTY ACID SYNTHASE"/>
    <property type="match status" value="1"/>
</dbReference>
<dbReference type="PROSITE" id="PS52004">
    <property type="entry name" value="KS3_2"/>
    <property type="match status" value="1"/>
</dbReference>
<evidence type="ECO:0000256" key="2">
    <source>
        <dbReference type="RuleBase" id="RU003694"/>
    </source>
</evidence>
<dbReference type="Gene3D" id="3.40.47.10">
    <property type="match status" value="2"/>
</dbReference>
<evidence type="ECO:0000256" key="1">
    <source>
        <dbReference type="ARBA" id="ARBA00022679"/>
    </source>
</evidence>
<gene>
    <name evidence="5" type="primary">LOC106744792</name>
</gene>
<dbReference type="InterPro" id="IPR050091">
    <property type="entry name" value="PKS_NRPS_Biosynth_Enz"/>
</dbReference>
<accession>A0A6P3XA78</accession>
<keyword evidence="1 2" id="KW-0808">Transferase</keyword>
<sequence>MTSSEAHANDPMCRMLLEHTYEAIIDAGVNLKELRGTKTGVFIGSCSTEIKNIIIYYRPQADGYPIVGRSKYWLANSISNWFGLNGPSYALDTACSSTHHAMAEAYRMIRSGKCDAAIVGGTNMCLHPNISLQFFQLDVLSSDGYCKPFDDSDTGYMRSEVIAILYLQKKVLLEEFYGDCDVIHEMLPYMEARATGTAVGDPVEIDAIDQALCLKRSFINGLSEIKS</sequence>
<feature type="domain" description="Ketosynthase family 3 (KS3)" evidence="3">
    <location>
        <begin position="1"/>
        <end position="227"/>
    </location>
</feature>
<evidence type="ECO:0000313" key="5">
    <source>
        <dbReference type="RefSeq" id="XP_014475316.1"/>
    </source>
</evidence>
<dbReference type="GO" id="GO:0004312">
    <property type="term" value="F:fatty acid synthase activity"/>
    <property type="evidence" value="ECO:0007669"/>
    <property type="project" value="TreeGrafter"/>
</dbReference>
<dbReference type="AlphaFoldDB" id="A0A6P3XA78"/>
<protein>
    <submittedName>
        <fullName evidence="5">Fatty acid synthase-like</fullName>
    </submittedName>
</protein>